<keyword evidence="4" id="KW-0336">GPI-anchor</keyword>
<keyword evidence="7" id="KW-0325">Glycoprotein</keyword>
<gene>
    <name evidence="12" type="primary">Acey_s0010.g865</name>
    <name evidence="12" type="synonym">Acey-drag-1</name>
    <name evidence="12" type="ORF">Y032_0010g865</name>
</gene>
<evidence type="ECO:0000256" key="5">
    <source>
        <dbReference type="ARBA" id="ARBA00022729"/>
    </source>
</evidence>
<evidence type="ECO:0000256" key="8">
    <source>
        <dbReference type="ARBA" id="ARBA00023288"/>
    </source>
</evidence>
<evidence type="ECO:0000256" key="9">
    <source>
        <dbReference type="SAM" id="SignalP"/>
    </source>
</evidence>
<feature type="chain" id="PRO_5001493530" description="Repulsive guidance molecule" evidence="9">
    <location>
        <begin position="19"/>
        <end position="398"/>
    </location>
</feature>
<dbReference type="GO" id="GO:0015026">
    <property type="term" value="F:coreceptor activity"/>
    <property type="evidence" value="ECO:0007669"/>
    <property type="project" value="TreeGrafter"/>
</dbReference>
<proteinExistence type="inferred from homology"/>
<organism evidence="12 13">
    <name type="scientific">Ancylostoma ceylanicum</name>
    <dbReference type="NCBI Taxonomy" id="53326"/>
    <lineage>
        <taxon>Eukaryota</taxon>
        <taxon>Metazoa</taxon>
        <taxon>Ecdysozoa</taxon>
        <taxon>Nematoda</taxon>
        <taxon>Chromadorea</taxon>
        <taxon>Rhabditida</taxon>
        <taxon>Rhabditina</taxon>
        <taxon>Rhabditomorpha</taxon>
        <taxon>Strongyloidea</taxon>
        <taxon>Ancylostomatidae</taxon>
        <taxon>Ancylostomatinae</taxon>
        <taxon>Ancylostoma</taxon>
    </lineage>
</organism>
<comment type="subcellular location">
    <subcellularLocation>
        <location evidence="1">Cell membrane</location>
        <topology evidence="1">Lipid-anchor</topology>
        <topology evidence="1">GPI-anchor</topology>
    </subcellularLocation>
</comment>
<feature type="domain" description="Repulsive guidance molecule C-terminal" evidence="10">
    <location>
        <begin position="109"/>
        <end position="341"/>
    </location>
</feature>
<keyword evidence="8" id="KW-0449">Lipoprotein</keyword>
<feature type="signal peptide" evidence="9">
    <location>
        <begin position="1"/>
        <end position="18"/>
    </location>
</feature>
<dbReference type="InterPro" id="IPR009496">
    <property type="entry name" value="RGM_C"/>
</dbReference>
<dbReference type="Pfam" id="PF06535">
    <property type="entry name" value="RGM_N"/>
    <property type="match status" value="1"/>
</dbReference>
<dbReference type="OrthoDB" id="10013795at2759"/>
<evidence type="ECO:0000259" key="11">
    <source>
        <dbReference type="Pfam" id="PF06535"/>
    </source>
</evidence>
<dbReference type="PANTHER" id="PTHR31428">
    <property type="entry name" value="RGM DOMAIN FAMILY MEMBER DRAG-1"/>
    <property type="match status" value="1"/>
</dbReference>
<evidence type="ECO:0000256" key="6">
    <source>
        <dbReference type="ARBA" id="ARBA00023136"/>
    </source>
</evidence>
<feature type="domain" description="Repulsive guidance molecule N-terminal" evidence="11">
    <location>
        <begin position="20"/>
        <end position="86"/>
    </location>
</feature>
<dbReference type="PANTHER" id="PTHR31428:SF6">
    <property type="entry name" value="REPULSIVE GUIDANCE MOLECULE B HOMOLOG DRAG-1"/>
    <property type="match status" value="1"/>
</dbReference>
<keyword evidence="6" id="KW-0472">Membrane</keyword>
<accession>A0A016VH60</accession>
<dbReference type="STRING" id="53326.A0A016VH60"/>
<evidence type="ECO:0000256" key="1">
    <source>
        <dbReference type="ARBA" id="ARBA00004609"/>
    </source>
</evidence>
<dbReference type="Pfam" id="PF06534">
    <property type="entry name" value="RGM_C"/>
    <property type="match status" value="1"/>
</dbReference>
<evidence type="ECO:0000256" key="3">
    <source>
        <dbReference type="ARBA" id="ARBA00022475"/>
    </source>
</evidence>
<keyword evidence="3" id="KW-1003">Cell membrane</keyword>
<dbReference type="InterPro" id="IPR010536">
    <property type="entry name" value="RGM_N"/>
</dbReference>
<reference evidence="13" key="1">
    <citation type="journal article" date="2015" name="Nat. Genet.">
        <title>The genome and transcriptome of the zoonotic hookworm Ancylostoma ceylanicum identify infection-specific gene families.</title>
        <authorList>
            <person name="Schwarz E.M."/>
            <person name="Hu Y."/>
            <person name="Antoshechkin I."/>
            <person name="Miller M.M."/>
            <person name="Sternberg P.W."/>
            <person name="Aroian R.V."/>
        </authorList>
    </citation>
    <scope>NUCLEOTIDE SEQUENCE</scope>
    <source>
        <strain evidence="13">HY135</strain>
    </source>
</reference>
<evidence type="ECO:0000259" key="10">
    <source>
        <dbReference type="Pfam" id="PF06534"/>
    </source>
</evidence>
<keyword evidence="13" id="KW-1185">Reference proteome</keyword>
<dbReference type="GO" id="GO:0005886">
    <property type="term" value="C:plasma membrane"/>
    <property type="evidence" value="ECO:0007669"/>
    <property type="project" value="UniProtKB-SubCell"/>
</dbReference>
<keyword evidence="5 9" id="KW-0732">Signal</keyword>
<protein>
    <recommendedName>
        <fullName evidence="14">Repulsive guidance molecule</fullName>
    </recommendedName>
</protein>
<dbReference type="GO" id="GO:0098552">
    <property type="term" value="C:side of membrane"/>
    <property type="evidence" value="ECO:0007669"/>
    <property type="project" value="UniProtKB-KW"/>
</dbReference>
<evidence type="ECO:0000256" key="7">
    <source>
        <dbReference type="ARBA" id="ARBA00023180"/>
    </source>
</evidence>
<evidence type="ECO:0000313" key="13">
    <source>
        <dbReference type="Proteomes" id="UP000024635"/>
    </source>
</evidence>
<dbReference type="AlphaFoldDB" id="A0A016VH60"/>
<sequence>MTLTLLITLAYMLHYCNAACRLEECSQWFLRVKHYDTLSAGSNEPYCQALSTYLKCLNDTTLECRGNLQFYTNLFAMRKQFREFDCALYKAPVEPNRCNFLPKPSRSRLRMCSLFGDPHLQRFDGMMQSCTEEGARPLVDNRHFLVQVTNANIRNEPYTTAVNKITVLIRSHNCTRSLHYEAASDEETLPISFVDGVSSHKTDDHRTTVEILARGNYVEIAMHHIHSSVHIRRRGPYLSVSVVVPENLQRATTLSETLCTTGCRNQSIIAIDKALAAPSQYAKCYARKLHVPIKLAIDRCRTVNVTDQYFDACVFDLMLTGDEYLVAMARDAQSDVQSLMPHFRWTFHGRNDVSIHKYLENSSFTDCIPLSSSTPRFSPICATTFLLIFVLLQFLVYE</sequence>
<comment type="caution">
    <text evidence="12">The sequence shown here is derived from an EMBL/GenBank/DDBJ whole genome shotgun (WGS) entry which is preliminary data.</text>
</comment>
<dbReference type="GO" id="GO:0030509">
    <property type="term" value="P:BMP signaling pathway"/>
    <property type="evidence" value="ECO:0007669"/>
    <property type="project" value="TreeGrafter"/>
</dbReference>
<evidence type="ECO:0000256" key="2">
    <source>
        <dbReference type="ARBA" id="ARBA00005321"/>
    </source>
</evidence>
<evidence type="ECO:0008006" key="14">
    <source>
        <dbReference type="Google" id="ProtNLM"/>
    </source>
</evidence>
<dbReference type="Gene3D" id="3.40.1000.10">
    <property type="entry name" value="Mog1/PsbP, alpha/beta/alpha sandwich"/>
    <property type="match status" value="1"/>
</dbReference>
<comment type="similarity">
    <text evidence="2">Belongs to the repulsive guidance molecule (RGM) family.</text>
</comment>
<dbReference type="EMBL" id="JARK01001346">
    <property type="protein sequence ID" value="EYC26611.1"/>
    <property type="molecule type" value="Genomic_DNA"/>
</dbReference>
<name>A0A016VH60_9BILA</name>
<evidence type="ECO:0000256" key="4">
    <source>
        <dbReference type="ARBA" id="ARBA00022622"/>
    </source>
</evidence>
<dbReference type="InterPro" id="IPR040287">
    <property type="entry name" value="RGM"/>
</dbReference>
<dbReference type="Proteomes" id="UP000024635">
    <property type="component" value="Unassembled WGS sequence"/>
</dbReference>
<evidence type="ECO:0000313" key="12">
    <source>
        <dbReference type="EMBL" id="EYC26611.1"/>
    </source>
</evidence>